<dbReference type="Pfam" id="PF11740">
    <property type="entry name" value="KfrA_N"/>
    <property type="match status" value="1"/>
</dbReference>
<dbReference type="RefSeq" id="WP_013783955.1">
    <property type="nucleotide sequence ID" value="NC_015554.1"/>
</dbReference>
<sequence length="209" mass="23509">MGRVAEFSDDEIIDAGNQLLNSNKVVTPFGIRQIIGGGSAARIKMVWNSELERRSNEVSQNDLDNQVELPAELQDSLEKSIQALTKQLTKAAKDNYQVAIEVAESRVASVIKKHEEKFEEFQQSELEAFQAVDAADKLNENLKSELSTLEKINDDLRQESAKFSGLVESLTSRLEYLDSKLDSKETELMKLVRENAELKGKFETSNLEK</sequence>
<reference evidence="3 4" key="1">
    <citation type="journal article" date="2011" name="J. Bacteriol.">
        <title>Complete genome sequence of the polycyclic aromatic hydrocarbon-degrading bacterium Alteromonas sp. strain SN2.</title>
        <authorList>
            <person name="Jin H.M."/>
            <person name="Jeong H."/>
            <person name="Moon E.J."/>
            <person name="Math R.K."/>
            <person name="Lee K."/>
            <person name="Kim H.J."/>
            <person name="Jeon C.O."/>
            <person name="Oh T.K."/>
            <person name="Kim J.F."/>
        </authorList>
    </citation>
    <scope>NUCLEOTIDE SEQUENCE [LARGE SCALE GENOMIC DNA]</scope>
    <source>
        <strain evidence="4">JCM 17741 / KACC 18427 / KCTC 11700BP / SN2</strain>
    </source>
</reference>
<keyword evidence="1" id="KW-0175">Coiled coil</keyword>
<dbReference type="OrthoDB" id="6371313at2"/>
<evidence type="ECO:0000259" key="2">
    <source>
        <dbReference type="Pfam" id="PF11740"/>
    </source>
</evidence>
<dbReference type="EMBL" id="CP002339">
    <property type="protein sequence ID" value="AEF03015.1"/>
    <property type="molecule type" value="Genomic_DNA"/>
</dbReference>
<dbReference type="eggNOG" id="COG1196">
    <property type="taxonomic scope" value="Bacteria"/>
</dbReference>
<dbReference type="Proteomes" id="UP000000683">
    <property type="component" value="Chromosome"/>
</dbReference>
<keyword evidence="4" id="KW-1185">Reference proteome</keyword>
<gene>
    <name evidence="3" type="ordered locus">ambt_07410</name>
</gene>
<evidence type="ECO:0000313" key="3">
    <source>
        <dbReference type="EMBL" id="AEF03015.1"/>
    </source>
</evidence>
<protein>
    <recommendedName>
        <fullName evidence="2">KfrA N-terminal DNA-binding domain-containing protein</fullName>
    </recommendedName>
</protein>
<dbReference type="HOGENOM" id="CLU_1342309_0_0_6"/>
<feature type="coiled-coil region" evidence="1">
    <location>
        <begin position="132"/>
        <end position="201"/>
    </location>
</feature>
<accession>F5Z7H2</accession>
<proteinExistence type="predicted"/>
<dbReference type="AlphaFoldDB" id="F5Z7H2"/>
<evidence type="ECO:0000256" key="1">
    <source>
        <dbReference type="SAM" id="Coils"/>
    </source>
</evidence>
<feature type="domain" description="KfrA N-terminal DNA-binding" evidence="2">
    <location>
        <begin position="10"/>
        <end position="127"/>
    </location>
</feature>
<dbReference type="KEGG" id="alt:ambt_07410"/>
<dbReference type="InterPro" id="IPR021104">
    <property type="entry name" value="KfrA_DNA-bd_N"/>
</dbReference>
<name>F5Z7H2_ALTNA</name>
<organism evidence="3 4">
    <name type="scientific">Alteromonas naphthalenivorans</name>
    <dbReference type="NCBI Taxonomy" id="715451"/>
    <lineage>
        <taxon>Bacteria</taxon>
        <taxon>Pseudomonadati</taxon>
        <taxon>Pseudomonadota</taxon>
        <taxon>Gammaproteobacteria</taxon>
        <taxon>Alteromonadales</taxon>
        <taxon>Alteromonadaceae</taxon>
        <taxon>Alteromonas/Salinimonas group</taxon>
        <taxon>Alteromonas</taxon>
    </lineage>
</organism>
<evidence type="ECO:0000313" key="4">
    <source>
        <dbReference type="Proteomes" id="UP000000683"/>
    </source>
</evidence>